<evidence type="ECO:0000259" key="1">
    <source>
        <dbReference type="Pfam" id="PF00571"/>
    </source>
</evidence>
<name>A0ABX1J0A9_9PSEU</name>
<dbReference type="InterPro" id="IPR046342">
    <property type="entry name" value="CBS_dom_sf"/>
</dbReference>
<proteinExistence type="predicted"/>
<organism evidence="2 3">
    <name type="scientific">Amycolatopsis acididurans</name>
    <dbReference type="NCBI Taxonomy" id="2724524"/>
    <lineage>
        <taxon>Bacteria</taxon>
        <taxon>Bacillati</taxon>
        <taxon>Actinomycetota</taxon>
        <taxon>Actinomycetes</taxon>
        <taxon>Pseudonocardiales</taxon>
        <taxon>Pseudonocardiaceae</taxon>
        <taxon>Amycolatopsis</taxon>
    </lineage>
</organism>
<comment type="caution">
    <text evidence="2">The sequence shown here is derived from an EMBL/GenBank/DDBJ whole genome shotgun (WGS) entry which is preliminary data.</text>
</comment>
<sequence length="137" mass="14603">MSDLLGKTVGEVVVRRPKTLPAGTSVKQARACFADDHVHMLLLTESGRLLGTLVRDDLAAGIAGTDPALLHSRMTGRTIGADVPAEDARRLLLSRGQRRLAVVDTDGALIGLLCLKRRFTGFCADSDVAARAAERAR</sequence>
<evidence type="ECO:0000313" key="2">
    <source>
        <dbReference type="EMBL" id="NKQ52826.1"/>
    </source>
</evidence>
<gene>
    <name evidence="2" type="ORF">HFP15_08020</name>
</gene>
<reference evidence="2 3" key="1">
    <citation type="submission" date="2020-04" db="EMBL/GenBank/DDBJ databases">
        <title>Novel species.</title>
        <authorList>
            <person name="Teo W.F.A."/>
            <person name="Lipun K."/>
            <person name="Srisuk N."/>
            <person name="Duangmal K."/>
        </authorList>
    </citation>
    <scope>NUCLEOTIDE SEQUENCE [LARGE SCALE GENOMIC DNA]</scope>
    <source>
        <strain evidence="2 3">K13G38</strain>
    </source>
</reference>
<dbReference type="Pfam" id="PF00571">
    <property type="entry name" value="CBS"/>
    <property type="match status" value="2"/>
</dbReference>
<protein>
    <submittedName>
        <fullName evidence="2">CBS domain-containing protein</fullName>
    </submittedName>
</protein>
<evidence type="ECO:0000313" key="3">
    <source>
        <dbReference type="Proteomes" id="UP000715441"/>
    </source>
</evidence>
<dbReference type="EMBL" id="JAAXLS010000003">
    <property type="protein sequence ID" value="NKQ52826.1"/>
    <property type="molecule type" value="Genomic_DNA"/>
</dbReference>
<dbReference type="RefSeq" id="WP_168513054.1">
    <property type="nucleotide sequence ID" value="NZ_JAAXLS010000003.1"/>
</dbReference>
<feature type="domain" description="CBS" evidence="1">
    <location>
        <begin position="9"/>
        <end position="62"/>
    </location>
</feature>
<accession>A0ABX1J0A9</accession>
<dbReference type="Gene3D" id="3.10.580.10">
    <property type="entry name" value="CBS-domain"/>
    <property type="match status" value="1"/>
</dbReference>
<feature type="domain" description="CBS" evidence="1">
    <location>
        <begin position="78"/>
        <end position="115"/>
    </location>
</feature>
<dbReference type="Proteomes" id="UP000715441">
    <property type="component" value="Unassembled WGS sequence"/>
</dbReference>
<keyword evidence="3" id="KW-1185">Reference proteome</keyword>
<dbReference type="CDD" id="cd02205">
    <property type="entry name" value="CBS_pair_SF"/>
    <property type="match status" value="1"/>
</dbReference>
<dbReference type="SUPFAM" id="SSF54631">
    <property type="entry name" value="CBS-domain pair"/>
    <property type="match status" value="1"/>
</dbReference>
<dbReference type="InterPro" id="IPR000644">
    <property type="entry name" value="CBS_dom"/>
</dbReference>